<evidence type="ECO:0000313" key="3">
    <source>
        <dbReference type="EMBL" id="OSX57063.1"/>
    </source>
</evidence>
<accession>A0A1X6MLW2</accession>
<dbReference type="AlphaFoldDB" id="A0A1X6MLW2"/>
<dbReference type="InterPro" id="IPR012341">
    <property type="entry name" value="6hp_glycosidase-like_sf"/>
</dbReference>
<sequence>MNVNKPNDRGYIGLADHGLIGNLRTAALVSISAAHIYCVPNFDSPSIFARILDKDKGGHFSITPTIPFTTKQSYLPSSNVSRFLNDQGVATVTDFLPRQPSSSTTRPLLAWLIRRVEVIRGSLPLRVECAPAFDYARAAHTTELIADDSIPSNFAAAKAPSRHNKAVFASDAAKLSLDLRYVAESSLDNVADPEIELVLLDLTKKGHLGPGVSCDLRLTEGQTVTFVLRIPPESEQFQSPASRPTPQKAQELGGTNKYWNSWIRRSTYDGSWKEAVHRSALALKLLIYEPTGAIVASPTFSLPEYIGGTRNWDYRASWIRDSSFTLYALIRLGFTHEANAYMEFIFERLRNKNPDGSLSIMYTIHGEKLFPEEELTHLDGHKGSKPVRIGNGAIDHVQLDIYGELMDCIYLSQKYGKPLSYDTWVAVREIVDYVIANRNQPDLSIWEVRNRHRHFTYSKIMMWVAIDRGIRLAEKRSLPCPRRNEWYAARDALYEDIMQKAWNAEEQFFAQSYEDQDVLDSALLIMPLVFFMTPSDPRFLSTLRRILRSPERGGLTSNGLVYRYDVNKTDDGVGGEEGTFGLCTLWCVEALARAGEHDKTMHMQAVGMFEDFLQYTNHLGLCTEEISAAGEALGNAVQGFTHVTLISAGYNLSRMQAKFKKE</sequence>
<feature type="domain" description="Trehalase-like N-terminal" evidence="2">
    <location>
        <begin position="17"/>
        <end position="141"/>
    </location>
</feature>
<gene>
    <name evidence="3" type="ORF">POSPLADRAFT_1067876</name>
</gene>
<dbReference type="SUPFAM" id="SSF48208">
    <property type="entry name" value="Six-hairpin glycosidases"/>
    <property type="match status" value="1"/>
</dbReference>
<dbReference type="Gene3D" id="1.50.10.10">
    <property type="match status" value="1"/>
</dbReference>
<dbReference type="GO" id="GO:0004553">
    <property type="term" value="F:hydrolase activity, hydrolyzing O-glycosyl compounds"/>
    <property type="evidence" value="ECO:0007669"/>
    <property type="project" value="TreeGrafter"/>
</dbReference>
<protein>
    <submittedName>
        <fullName evidence="3">Glycoside hydrolase family 15 protein</fullName>
    </submittedName>
</protein>
<dbReference type="Proteomes" id="UP000194127">
    <property type="component" value="Unassembled WGS sequence"/>
</dbReference>
<reference evidence="3 4" key="1">
    <citation type="submission" date="2017-04" db="EMBL/GenBank/DDBJ databases">
        <title>Genome Sequence of the Model Brown-Rot Fungus Postia placenta SB12.</title>
        <authorList>
            <consortium name="DOE Joint Genome Institute"/>
            <person name="Gaskell J."/>
            <person name="Kersten P."/>
            <person name="Larrondo L.F."/>
            <person name="Canessa P."/>
            <person name="Martinez D."/>
            <person name="Hibbett D."/>
            <person name="Schmoll M."/>
            <person name="Kubicek C.P."/>
            <person name="Martinez A.T."/>
            <person name="Yadav J."/>
            <person name="Master E."/>
            <person name="Magnuson J.K."/>
            <person name="James T."/>
            <person name="Yaver D."/>
            <person name="Berka R."/>
            <person name="Labutti K."/>
            <person name="Lipzen A."/>
            <person name="Aerts A."/>
            <person name="Barry K."/>
            <person name="Henrissat B."/>
            <person name="Blanchette R."/>
            <person name="Grigoriev I."/>
            <person name="Cullen D."/>
        </authorList>
    </citation>
    <scope>NUCLEOTIDE SEQUENCE [LARGE SCALE GENOMIC DNA]</scope>
    <source>
        <strain evidence="3 4">MAD-698-R-SB12</strain>
    </source>
</reference>
<dbReference type="GeneID" id="36327189"/>
<evidence type="ECO:0000313" key="4">
    <source>
        <dbReference type="Proteomes" id="UP000194127"/>
    </source>
</evidence>
<dbReference type="InterPro" id="IPR045582">
    <property type="entry name" value="Trehalase-like_N"/>
</dbReference>
<dbReference type="EMBL" id="KZ110609">
    <property type="protein sequence ID" value="OSX57063.1"/>
    <property type="molecule type" value="Genomic_DNA"/>
</dbReference>
<dbReference type="InterPro" id="IPR008928">
    <property type="entry name" value="6-hairpin_glycosidase_sf"/>
</dbReference>
<keyword evidence="3" id="KW-0378">Hydrolase</keyword>
<feature type="domain" description="GH15-like" evidence="1">
    <location>
        <begin position="273"/>
        <end position="649"/>
    </location>
</feature>
<dbReference type="Pfam" id="PF00723">
    <property type="entry name" value="Glyco_hydro_15"/>
    <property type="match status" value="1"/>
</dbReference>
<evidence type="ECO:0000259" key="2">
    <source>
        <dbReference type="Pfam" id="PF19291"/>
    </source>
</evidence>
<dbReference type="OrthoDB" id="406733at2759"/>
<name>A0A1X6MLW2_9APHY</name>
<keyword evidence="4" id="KW-1185">Reference proteome</keyword>
<dbReference type="Pfam" id="PF19291">
    <property type="entry name" value="TREH_N"/>
    <property type="match status" value="1"/>
</dbReference>
<evidence type="ECO:0000259" key="1">
    <source>
        <dbReference type="Pfam" id="PF00723"/>
    </source>
</evidence>
<dbReference type="PANTHER" id="PTHR31616">
    <property type="entry name" value="TREHALASE"/>
    <property type="match status" value="1"/>
</dbReference>
<proteinExistence type="predicted"/>
<dbReference type="RefSeq" id="XP_024333857.1">
    <property type="nucleotide sequence ID" value="XM_024482239.1"/>
</dbReference>
<dbReference type="InterPro" id="IPR011613">
    <property type="entry name" value="GH15-like"/>
</dbReference>
<dbReference type="GO" id="GO:0005975">
    <property type="term" value="P:carbohydrate metabolic process"/>
    <property type="evidence" value="ECO:0007669"/>
    <property type="project" value="InterPro"/>
</dbReference>
<dbReference type="PANTHER" id="PTHR31616:SF0">
    <property type="entry name" value="GLUCAN 1,4-ALPHA-GLUCOSIDASE"/>
    <property type="match status" value="1"/>
</dbReference>
<organism evidence="3 4">
    <name type="scientific">Postia placenta MAD-698-R-SB12</name>
    <dbReference type="NCBI Taxonomy" id="670580"/>
    <lineage>
        <taxon>Eukaryota</taxon>
        <taxon>Fungi</taxon>
        <taxon>Dikarya</taxon>
        <taxon>Basidiomycota</taxon>
        <taxon>Agaricomycotina</taxon>
        <taxon>Agaricomycetes</taxon>
        <taxon>Polyporales</taxon>
        <taxon>Adustoporiaceae</taxon>
        <taxon>Rhodonia</taxon>
    </lineage>
</organism>